<evidence type="ECO:0000259" key="2">
    <source>
        <dbReference type="Pfam" id="PF26640"/>
    </source>
</evidence>
<name>A0AAD9Y5W9_COLKA</name>
<comment type="caution">
    <text evidence="3">The sequence shown here is derived from an EMBL/GenBank/DDBJ whole genome shotgun (WGS) entry which is preliminary data.</text>
</comment>
<keyword evidence="4" id="KW-1185">Reference proteome</keyword>
<dbReference type="PANTHER" id="PTHR10622:SF10">
    <property type="entry name" value="HET DOMAIN-CONTAINING PROTEIN"/>
    <property type="match status" value="1"/>
</dbReference>
<accession>A0AAD9Y5W9</accession>
<reference evidence="3" key="1">
    <citation type="submission" date="2023-02" db="EMBL/GenBank/DDBJ databases">
        <title>Colletotrichum kahawae CIFC_Que2 genome sequencing and assembly.</title>
        <authorList>
            <person name="Baroncelli R."/>
        </authorList>
    </citation>
    <scope>NUCLEOTIDE SEQUENCE</scope>
    <source>
        <strain evidence="3">CIFC_Que2</strain>
    </source>
</reference>
<dbReference type="Pfam" id="PF06985">
    <property type="entry name" value="HET"/>
    <property type="match status" value="1"/>
</dbReference>
<dbReference type="EMBL" id="VYYT01000383">
    <property type="protein sequence ID" value="KAK2738409.1"/>
    <property type="molecule type" value="Genomic_DNA"/>
</dbReference>
<dbReference type="Proteomes" id="UP001281614">
    <property type="component" value="Unassembled WGS sequence"/>
</dbReference>
<dbReference type="Pfam" id="PF26640">
    <property type="entry name" value="DUF8212"/>
    <property type="match status" value="1"/>
</dbReference>
<dbReference type="PANTHER" id="PTHR10622">
    <property type="entry name" value="HET DOMAIN-CONTAINING PROTEIN"/>
    <property type="match status" value="1"/>
</dbReference>
<evidence type="ECO:0000313" key="4">
    <source>
        <dbReference type="Proteomes" id="UP001281614"/>
    </source>
</evidence>
<gene>
    <name evidence="3" type="ORF">CKAH01_18769</name>
</gene>
<dbReference type="InterPro" id="IPR058525">
    <property type="entry name" value="DUF8212"/>
</dbReference>
<evidence type="ECO:0000259" key="1">
    <source>
        <dbReference type="Pfam" id="PF06985"/>
    </source>
</evidence>
<sequence length="571" mass="64885">MWLINVQTLDLEEFFGSDIPDYAILSHTWSYGEVTFQDWADRSLASQKPGYRKIIDACAQARCAEFNFLWVDTNCINKTSSAELTEAINSMFSWYLRSGLCFAYLSDIPTFGEYSDAEEISRSRWFTRGWTLQELLAPWEVWFYAADWSHIGTRSSLAHRISLATGIDIKYFSSKPTKTTVWQDHWESDQFHPVFQASVGERLSWLARRETTRLEDMAYCMLGIFGISMPLVYGEGSRAFMRLQEEILKFSDDQSLFCWSWSPTSGTGSLLSSRPHAFKEASRFTPQENNRPQPYSMTNAGLSIQLRTLSCWSTFIGIFDVDTIHKNEDTGVLLSGDPTTGRFVRCLYPGVPIHLCPTRGLNIHSIDMFVPTNRTGRRVDEATPFEGTTSAEAGILLSFDERDKFVDIETLPTGRFLRNSSIVDIPFQRSPFAHGDTEANWFEDTVDTAPDILGATMVKLKLSKGSQNATESFLFFVKQPQAGTLQELQWHYCRIPHAATDFVGWSHYSAPQMWQSAYQGIDRQKYIQKALLEPEFADALNFSVEERVIIAVAARNSKTVGGTLLKHVHLI</sequence>
<feature type="domain" description="DUF8212" evidence="2">
    <location>
        <begin position="238"/>
        <end position="263"/>
    </location>
</feature>
<dbReference type="AlphaFoldDB" id="A0AAD9Y5W9"/>
<dbReference type="InterPro" id="IPR010730">
    <property type="entry name" value="HET"/>
</dbReference>
<proteinExistence type="predicted"/>
<evidence type="ECO:0000313" key="3">
    <source>
        <dbReference type="EMBL" id="KAK2738409.1"/>
    </source>
</evidence>
<organism evidence="3 4">
    <name type="scientific">Colletotrichum kahawae</name>
    <name type="common">Coffee berry disease fungus</name>
    <dbReference type="NCBI Taxonomy" id="34407"/>
    <lineage>
        <taxon>Eukaryota</taxon>
        <taxon>Fungi</taxon>
        <taxon>Dikarya</taxon>
        <taxon>Ascomycota</taxon>
        <taxon>Pezizomycotina</taxon>
        <taxon>Sordariomycetes</taxon>
        <taxon>Hypocreomycetidae</taxon>
        <taxon>Glomerellales</taxon>
        <taxon>Glomerellaceae</taxon>
        <taxon>Colletotrichum</taxon>
        <taxon>Colletotrichum gloeosporioides species complex</taxon>
    </lineage>
</organism>
<feature type="domain" description="Heterokaryon incompatibility" evidence="1">
    <location>
        <begin position="22"/>
        <end position="106"/>
    </location>
</feature>
<protein>
    <submittedName>
        <fullName evidence="3">Het domain containing protein</fullName>
    </submittedName>
</protein>